<dbReference type="EMBL" id="MHJL01000010">
    <property type="protein sequence ID" value="OGY67985.1"/>
    <property type="molecule type" value="Genomic_DNA"/>
</dbReference>
<dbReference type="SUPFAM" id="SSF52156">
    <property type="entry name" value="Initiation factor IF2/eIF5b, domain 3"/>
    <property type="match status" value="1"/>
</dbReference>
<evidence type="ECO:0000259" key="6">
    <source>
        <dbReference type="PROSITE" id="PS51722"/>
    </source>
</evidence>
<dbReference type="PROSITE" id="PS51722">
    <property type="entry name" value="G_TR_2"/>
    <property type="match status" value="1"/>
</dbReference>
<evidence type="ECO:0000313" key="7">
    <source>
        <dbReference type="EMBL" id="OGY67985.1"/>
    </source>
</evidence>
<dbReference type="InterPro" id="IPR027417">
    <property type="entry name" value="P-loop_NTPase"/>
</dbReference>
<dbReference type="STRING" id="1798409.A3I24_03255"/>
<dbReference type="GO" id="GO:0003743">
    <property type="term" value="F:translation initiation factor activity"/>
    <property type="evidence" value="ECO:0007669"/>
    <property type="project" value="UniProtKB-KW"/>
</dbReference>
<dbReference type="GO" id="GO:0005737">
    <property type="term" value="C:cytoplasm"/>
    <property type="evidence" value="ECO:0007669"/>
    <property type="project" value="TreeGrafter"/>
</dbReference>
<dbReference type="InterPro" id="IPR036925">
    <property type="entry name" value="TIF_IF2_dom3_sf"/>
</dbReference>
<dbReference type="GO" id="GO:0005525">
    <property type="term" value="F:GTP binding"/>
    <property type="evidence" value="ECO:0007669"/>
    <property type="project" value="UniProtKB-KW"/>
</dbReference>
<dbReference type="SUPFAM" id="SSF50447">
    <property type="entry name" value="Translation proteins"/>
    <property type="match status" value="2"/>
</dbReference>
<evidence type="ECO:0000256" key="3">
    <source>
        <dbReference type="ARBA" id="ARBA00022741"/>
    </source>
</evidence>
<gene>
    <name evidence="7" type="ORF">A3I24_03255</name>
</gene>
<dbReference type="GO" id="GO:0003924">
    <property type="term" value="F:GTPase activity"/>
    <property type="evidence" value="ECO:0007669"/>
    <property type="project" value="InterPro"/>
</dbReference>
<dbReference type="Proteomes" id="UP000177690">
    <property type="component" value="Unassembled WGS sequence"/>
</dbReference>
<dbReference type="PRINTS" id="PR00315">
    <property type="entry name" value="ELONGATNFCT"/>
</dbReference>
<dbReference type="FunFam" id="3.40.50.300:FF:000019">
    <property type="entry name" value="Translation initiation factor IF-2"/>
    <property type="match status" value="1"/>
</dbReference>
<keyword evidence="3" id="KW-0547">Nucleotide-binding</keyword>
<dbReference type="Pfam" id="PF22042">
    <property type="entry name" value="EF-G_D2"/>
    <property type="match status" value="1"/>
</dbReference>
<comment type="similarity">
    <text evidence="1">Belongs to the TRAFAC class translation factor GTPase superfamily. Classic translation factor GTPase family. IF-2 subfamily.</text>
</comment>
<dbReference type="InterPro" id="IPR000795">
    <property type="entry name" value="T_Tr_GTP-bd_dom"/>
</dbReference>
<dbReference type="PANTHER" id="PTHR43381">
    <property type="entry name" value="TRANSLATION INITIATION FACTOR IF-2-RELATED"/>
    <property type="match status" value="1"/>
</dbReference>
<evidence type="ECO:0000256" key="4">
    <source>
        <dbReference type="ARBA" id="ARBA00022917"/>
    </source>
</evidence>
<evidence type="ECO:0000256" key="1">
    <source>
        <dbReference type="ARBA" id="ARBA00007733"/>
    </source>
</evidence>
<dbReference type="PANTHER" id="PTHR43381:SF5">
    <property type="entry name" value="TR-TYPE G DOMAIN-CONTAINING PROTEIN"/>
    <property type="match status" value="1"/>
</dbReference>
<organism evidence="7 8">
    <name type="scientific">Candidatus Harrisonbacteria bacterium RIFCSPLOWO2_02_FULL_41_13b</name>
    <dbReference type="NCBI Taxonomy" id="1798409"/>
    <lineage>
        <taxon>Bacteria</taxon>
        <taxon>Candidatus Harrisoniibacteriota</taxon>
    </lineage>
</organism>
<feature type="domain" description="Tr-type G" evidence="6">
    <location>
        <begin position="4"/>
        <end position="190"/>
    </location>
</feature>
<dbReference type="Pfam" id="PF11987">
    <property type="entry name" value="IF-2"/>
    <property type="match status" value="1"/>
</dbReference>
<accession>A0A1G1ZU43</accession>
<dbReference type="InterPro" id="IPR009000">
    <property type="entry name" value="Transl_B-barrel_sf"/>
</dbReference>
<evidence type="ECO:0000256" key="5">
    <source>
        <dbReference type="ARBA" id="ARBA00023134"/>
    </source>
</evidence>
<evidence type="ECO:0000256" key="2">
    <source>
        <dbReference type="ARBA" id="ARBA00022540"/>
    </source>
</evidence>
<comment type="caution">
    <text evidence="7">The sequence shown here is derived from an EMBL/GenBank/DDBJ whole genome shotgun (WGS) entry which is preliminary data.</text>
</comment>
<dbReference type="CDD" id="cd01887">
    <property type="entry name" value="IF2_eIF5B"/>
    <property type="match status" value="1"/>
</dbReference>
<dbReference type="AlphaFoldDB" id="A0A1G1ZU43"/>
<keyword evidence="2" id="KW-0396">Initiation factor</keyword>
<dbReference type="InterPro" id="IPR015760">
    <property type="entry name" value="TIF_IF2"/>
</dbReference>
<dbReference type="Gene3D" id="3.40.50.300">
    <property type="entry name" value="P-loop containing nucleotide triphosphate hydrolases"/>
    <property type="match status" value="1"/>
</dbReference>
<dbReference type="SUPFAM" id="SSF52540">
    <property type="entry name" value="P-loop containing nucleoside triphosphate hydrolases"/>
    <property type="match status" value="1"/>
</dbReference>
<dbReference type="FunFam" id="3.40.50.10050:FF:000001">
    <property type="entry name" value="Translation initiation factor IF-2"/>
    <property type="match status" value="1"/>
</dbReference>
<dbReference type="NCBIfam" id="TIGR00231">
    <property type="entry name" value="small_GTP"/>
    <property type="match status" value="1"/>
</dbReference>
<sequence length="491" mass="53233">MLKKRPPVVVVLGSVDHGKTTLLDYIRINCAKAASPTAGEPRPVAGREAGGITQAIGAYEIQHKTSNNSRIEHLTFIDTPGHEAFSKMRSRGAKIADIAILVVAADDSVKAQTKEAIKIILDSETPYVVAINKIDKQPEITKVKNDLTQSNVLLEGYGGNIPFQPISAKTGEGINELLDLILLTADLEDLQYDPDKKAKGYVLESKMDSRRGILASLIIKDGALKIGDEIFAGKSEGKVRSLENFLGKKIDRAEACAPVLITGFNSLPKIGEEFEVGKLLPTAPTAIAKIVGPSNAGDTQNKNLLRLILKSDVSGSVEALSEVIRNLPAQDKTIKIIEEGVGEITDGDVKMAISTNAAIVGFKTKITKAAENLAREHRIQIIQSEIIYELIKAVEEELLTEKEKFEGKLEILAIFSKKSKKQLIGGKILEGEIKVSSFLQVERNKAILGRGKILSLQQNKKEVKRVEAGLECGLIFESDIIIAVGDILISH</sequence>
<dbReference type="Gene3D" id="3.40.50.10050">
    <property type="entry name" value="Translation initiation factor IF- 2, domain 3"/>
    <property type="match status" value="1"/>
</dbReference>
<dbReference type="InterPro" id="IPR005225">
    <property type="entry name" value="Small_GTP-bd"/>
</dbReference>
<protein>
    <recommendedName>
        <fullName evidence="6">Tr-type G domain-containing protein</fullName>
    </recommendedName>
</protein>
<keyword evidence="4" id="KW-0648">Protein biosynthesis</keyword>
<dbReference type="Gene3D" id="2.40.30.10">
    <property type="entry name" value="Translation factors"/>
    <property type="match status" value="2"/>
</dbReference>
<keyword evidence="5" id="KW-0342">GTP-binding</keyword>
<dbReference type="InterPro" id="IPR023115">
    <property type="entry name" value="TIF_IF2_dom3"/>
</dbReference>
<dbReference type="InterPro" id="IPR053905">
    <property type="entry name" value="EF-G-like_DII"/>
</dbReference>
<evidence type="ECO:0000313" key="8">
    <source>
        <dbReference type="Proteomes" id="UP000177690"/>
    </source>
</evidence>
<reference evidence="7 8" key="1">
    <citation type="journal article" date="2016" name="Nat. Commun.">
        <title>Thousands of microbial genomes shed light on interconnected biogeochemical processes in an aquifer system.</title>
        <authorList>
            <person name="Anantharaman K."/>
            <person name="Brown C.T."/>
            <person name="Hug L.A."/>
            <person name="Sharon I."/>
            <person name="Castelle C.J."/>
            <person name="Probst A.J."/>
            <person name="Thomas B.C."/>
            <person name="Singh A."/>
            <person name="Wilkins M.J."/>
            <person name="Karaoz U."/>
            <person name="Brodie E.L."/>
            <person name="Williams K.H."/>
            <person name="Hubbard S.S."/>
            <person name="Banfield J.F."/>
        </authorList>
    </citation>
    <scope>NUCLEOTIDE SEQUENCE [LARGE SCALE GENOMIC DNA]</scope>
</reference>
<proteinExistence type="inferred from homology"/>
<dbReference type="Pfam" id="PF00009">
    <property type="entry name" value="GTP_EFTU"/>
    <property type="match status" value="1"/>
</dbReference>
<name>A0A1G1ZU43_9BACT</name>